<dbReference type="Proteomes" id="UP000029273">
    <property type="component" value="Unassembled WGS sequence"/>
</dbReference>
<protein>
    <recommendedName>
        <fullName evidence="4">Yip1 domain-containing protein</fullName>
    </recommendedName>
</protein>
<comment type="caution">
    <text evidence="2">The sequence shown here is derived from an EMBL/GenBank/DDBJ whole genome shotgun (WGS) entry which is preliminary data.</text>
</comment>
<evidence type="ECO:0000256" key="1">
    <source>
        <dbReference type="SAM" id="Phobius"/>
    </source>
</evidence>
<evidence type="ECO:0000313" key="3">
    <source>
        <dbReference type="Proteomes" id="UP000029273"/>
    </source>
</evidence>
<evidence type="ECO:0008006" key="4">
    <source>
        <dbReference type="Google" id="ProtNLM"/>
    </source>
</evidence>
<keyword evidence="1" id="KW-1133">Transmembrane helix</keyword>
<dbReference type="EMBL" id="JQSG02000006">
    <property type="protein sequence ID" value="OBS08634.1"/>
    <property type="molecule type" value="Genomic_DNA"/>
</dbReference>
<keyword evidence="3" id="KW-1185">Reference proteome</keyword>
<feature type="transmembrane region" description="Helical" evidence="1">
    <location>
        <begin position="89"/>
        <end position="109"/>
    </location>
</feature>
<organism evidence="2 3">
    <name type="scientific">Acidihalobacter prosperus</name>
    <dbReference type="NCBI Taxonomy" id="160660"/>
    <lineage>
        <taxon>Bacteria</taxon>
        <taxon>Pseudomonadati</taxon>
        <taxon>Pseudomonadota</taxon>
        <taxon>Gammaproteobacteria</taxon>
        <taxon>Chromatiales</taxon>
        <taxon>Ectothiorhodospiraceae</taxon>
        <taxon>Acidihalobacter</taxon>
    </lineage>
</organism>
<feature type="transmembrane region" description="Helical" evidence="1">
    <location>
        <begin position="33"/>
        <end position="52"/>
    </location>
</feature>
<dbReference type="STRING" id="160660.BJI67_12070"/>
<keyword evidence="1" id="KW-0812">Transmembrane</keyword>
<keyword evidence="1" id="KW-0472">Membrane</keyword>
<proteinExistence type="predicted"/>
<gene>
    <name evidence="2" type="ORF">Thpro_022884</name>
</gene>
<feature type="transmembrane region" description="Helical" evidence="1">
    <location>
        <begin position="121"/>
        <end position="140"/>
    </location>
</feature>
<feature type="transmembrane region" description="Helical" evidence="1">
    <location>
        <begin position="152"/>
        <end position="174"/>
    </location>
</feature>
<evidence type="ECO:0000313" key="2">
    <source>
        <dbReference type="EMBL" id="OBS08634.1"/>
    </source>
</evidence>
<dbReference type="AlphaFoldDB" id="A0A1A6C257"/>
<sequence length="180" mass="19269">MPDAVSLLSFLKRILDLCMMRAGPQDMPASRGWMLLALAGYLIVSAVNVLPLSGWWGGLLQALVETSVLVAWVYGALMLTQHPQRLVQTLTALAGSGALMGLLLMPQLLTLYHAEATESPAPFAAIAYLITLGWMIAVLGRIFRYALDLRQGWLGVATALGFMFTASLLITGFFGGTIGG</sequence>
<accession>A0A1A6C257</accession>
<feature type="transmembrane region" description="Helical" evidence="1">
    <location>
        <begin position="58"/>
        <end position="77"/>
    </location>
</feature>
<reference evidence="2 3" key="1">
    <citation type="journal article" date="2014" name="Genome Announc.">
        <title>Draft Genome Sequence of the Iron-Oxidizing, Acidophilic, and Halotolerant 'Thiobacillus prosperus' Type Strain DSM 5130.</title>
        <authorList>
            <person name="Ossandon F.J."/>
            <person name="Cardenas J.P."/>
            <person name="Corbett M."/>
            <person name="Quatrini R."/>
            <person name="Holmes D.S."/>
            <person name="Watkin E."/>
        </authorList>
    </citation>
    <scope>NUCLEOTIDE SEQUENCE [LARGE SCALE GENOMIC DNA]</scope>
    <source>
        <strain evidence="2 3">DSM 5130</strain>
    </source>
</reference>
<name>A0A1A6C257_9GAMM</name>